<accession>A0AA38XK91</accession>
<evidence type="ECO:0000313" key="1">
    <source>
        <dbReference type="EMBL" id="KAJ9615042.1"/>
    </source>
</evidence>
<keyword evidence="2" id="KW-1185">Reference proteome</keyword>
<name>A0AA38XK91_9EURO</name>
<dbReference type="Proteomes" id="UP001172673">
    <property type="component" value="Unassembled WGS sequence"/>
</dbReference>
<reference evidence="1" key="1">
    <citation type="submission" date="2022-10" db="EMBL/GenBank/DDBJ databases">
        <title>Culturing micro-colonial fungi from biological soil crusts in the Mojave desert and describing Neophaeococcomyces mojavensis, and introducing the new genera and species Taxawa tesnikishii.</title>
        <authorList>
            <person name="Kurbessoian T."/>
            <person name="Stajich J.E."/>
        </authorList>
    </citation>
    <scope>NUCLEOTIDE SEQUENCE</scope>
    <source>
        <strain evidence="1">TK_41</strain>
    </source>
</reference>
<proteinExistence type="predicted"/>
<protein>
    <submittedName>
        <fullName evidence="1">Uncharacterized protein</fullName>
    </submittedName>
</protein>
<dbReference type="AlphaFoldDB" id="A0AA38XK91"/>
<sequence length="239" mass="27834">MSSEANPWRTEPEEEPFDFTCKRVRDFALSTASDPPHMIREFAPTIFTSNEEERDILLDIFDTTKSSISAHLPDTDLETKTSLRFAFNLRASADYEIVNTLRAFTFDFGKDVASLTDLESIQTSIERFTTALFPRLDLPDYLEGTIVYELSWHVSAHPLREQIMDLFEAMIMRDPTVEVFSKSITQEQWERILRIRPDLIEYPSRVREYVDVMHQPFPMPVFFDPALPEDAIWIKDPPC</sequence>
<evidence type="ECO:0000313" key="2">
    <source>
        <dbReference type="Proteomes" id="UP001172673"/>
    </source>
</evidence>
<dbReference type="EMBL" id="JAPDRK010000002">
    <property type="protein sequence ID" value="KAJ9615042.1"/>
    <property type="molecule type" value="Genomic_DNA"/>
</dbReference>
<gene>
    <name evidence="1" type="ORF">H2200_001116</name>
</gene>
<organism evidence="1 2">
    <name type="scientific">Cladophialophora chaetospira</name>
    <dbReference type="NCBI Taxonomy" id="386627"/>
    <lineage>
        <taxon>Eukaryota</taxon>
        <taxon>Fungi</taxon>
        <taxon>Dikarya</taxon>
        <taxon>Ascomycota</taxon>
        <taxon>Pezizomycotina</taxon>
        <taxon>Eurotiomycetes</taxon>
        <taxon>Chaetothyriomycetidae</taxon>
        <taxon>Chaetothyriales</taxon>
        <taxon>Herpotrichiellaceae</taxon>
        <taxon>Cladophialophora</taxon>
    </lineage>
</organism>
<comment type="caution">
    <text evidence="1">The sequence shown here is derived from an EMBL/GenBank/DDBJ whole genome shotgun (WGS) entry which is preliminary data.</text>
</comment>